<dbReference type="AlphaFoldDB" id="A0A934NGC0"/>
<comment type="caution">
    <text evidence="1">The sequence shown here is derived from an EMBL/GenBank/DDBJ whole genome shotgun (WGS) entry which is preliminary data.</text>
</comment>
<dbReference type="Proteomes" id="UP000614410">
    <property type="component" value="Unassembled WGS sequence"/>
</dbReference>
<dbReference type="EMBL" id="JAEKNN010000030">
    <property type="protein sequence ID" value="MBJ7609126.1"/>
    <property type="molecule type" value="Genomic_DNA"/>
</dbReference>
<accession>A0A934NGC0</accession>
<proteinExistence type="predicted"/>
<protein>
    <submittedName>
        <fullName evidence="1">Uncharacterized protein</fullName>
    </submittedName>
</protein>
<sequence>MKFSTAPAFDGDWRRLSAGEQALFRTALHDHFIPACDARAQDPIRPWPRGLRVKSLKGAAGIMEMTWSFSGPDGRATFEWRTIDGQPMIRWRRVGGHDIFDKP</sequence>
<reference evidence="1 2" key="1">
    <citation type="submission" date="2020-10" db="EMBL/GenBank/DDBJ databases">
        <title>Ca. Dormibacterota MAGs.</title>
        <authorList>
            <person name="Montgomery K."/>
        </authorList>
    </citation>
    <scope>NUCLEOTIDE SEQUENCE [LARGE SCALE GENOMIC DNA]</scope>
    <source>
        <strain evidence="1">Mitchell_Peninsula_5</strain>
    </source>
</reference>
<organism evidence="1 2">
    <name type="scientific">Candidatus Amunia macphersoniae</name>
    <dbReference type="NCBI Taxonomy" id="3127014"/>
    <lineage>
        <taxon>Bacteria</taxon>
        <taxon>Bacillati</taxon>
        <taxon>Candidatus Dormiibacterota</taxon>
        <taxon>Candidatus Dormibacteria</taxon>
        <taxon>Candidatus Aeolococcales</taxon>
        <taxon>Candidatus Aeolococcaceae</taxon>
        <taxon>Candidatus Amunia</taxon>
    </lineage>
</organism>
<evidence type="ECO:0000313" key="1">
    <source>
        <dbReference type="EMBL" id="MBJ7609126.1"/>
    </source>
</evidence>
<evidence type="ECO:0000313" key="2">
    <source>
        <dbReference type="Proteomes" id="UP000614410"/>
    </source>
</evidence>
<gene>
    <name evidence="1" type="ORF">JF887_06805</name>
</gene>
<name>A0A934NGC0_9BACT</name>